<dbReference type="SUPFAM" id="SSF53383">
    <property type="entry name" value="PLP-dependent transferases"/>
    <property type="match status" value="1"/>
</dbReference>
<sequence length="368" mass="40870">MSYRIPLIKPFINDRVKELVDEVLDSGFLTEGPVTRQFEESVASYIGVPHAIAFTSCTTGIETALRVAGIGAGDEVIVPDYTYPATANAVKIVGAVPVIVDVDPQTLLMDYDKMEEAVSANTKAVIPVSLFGNPLDFDRLMMAKERYGLLIIEDAACALGSSFKGRKTGGWSDMTVFSFHPRKFITTGEGGMVTTQNAQWAEAMHQYKHFGMGKSVGREEMLFQDTGTNYKMSNLLAAVGLAQMEKIDDLLNERMLLAENYRKLLHGNQKIRIPETTGNGMHSYQSFAVFVPDRDRVMRQMRAEGIEVQIGTYALHQHPAFQQRGVRLRGQYPGSIRAWEETLVLPMFHSMTSAGQTEVVQKLTLCVE</sequence>
<evidence type="ECO:0000256" key="3">
    <source>
        <dbReference type="PIRSR" id="PIRSR000390-2"/>
    </source>
</evidence>
<comment type="caution">
    <text evidence="5">The sequence shown here is derived from an EMBL/GenBank/DDBJ whole genome shotgun (WGS) entry which is preliminary data.</text>
</comment>
<dbReference type="InterPro" id="IPR015422">
    <property type="entry name" value="PyrdxlP-dep_Trfase_small"/>
</dbReference>
<dbReference type="InterPro" id="IPR000653">
    <property type="entry name" value="DegT/StrS_aminotransferase"/>
</dbReference>
<evidence type="ECO:0000256" key="4">
    <source>
        <dbReference type="RuleBase" id="RU004508"/>
    </source>
</evidence>
<proteinExistence type="inferred from homology"/>
<dbReference type="GO" id="GO:0000271">
    <property type="term" value="P:polysaccharide biosynthetic process"/>
    <property type="evidence" value="ECO:0007669"/>
    <property type="project" value="TreeGrafter"/>
</dbReference>
<dbReference type="CDD" id="cd00616">
    <property type="entry name" value="AHBA_syn"/>
    <property type="match status" value="1"/>
</dbReference>
<dbReference type="InterPro" id="IPR015421">
    <property type="entry name" value="PyrdxlP-dep_Trfase_major"/>
</dbReference>
<reference evidence="5 6" key="1">
    <citation type="submission" date="2018-07" db="EMBL/GenBank/DDBJ databases">
        <title>Freshwater and sediment microbial communities from various areas in North America, analyzing microbe dynamics in response to fracking.</title>
        <authorList>
            <person name="Lamendella R."/>
        </authorList>
    </citation>
    <scope>NUCLEOTIDE SEQUENCE [LARGE SCALE GENOMIC DNA]</scope>
    <source>
        <strain evidence="5 6">160A</strain>
    </source>
</reference>
<dbReference type="Gene3D" id="3.40.640.10">
    <property type="entry name" value="Type I PLP-dependent aspartate aminotransferase-like (Major domain)"/>
    <property type="match status" value="1"/>
</dbReference>
<dbReference type="Proteomes" id="UP000252733">
    <property type="component" value="Unassembled WGS sequence"/>
</dbReference>
<dbReference type="RefSeq" id="WP_114436618.1">
    <property type="nucleotide sequence ID" value="NZ_QPIZ01000005.1"/>
</dbReference>
<evidence type="ECO:0000256" key="2">
    <source>
        <dbReference type="PIRSR" id="PIRSR000390-1"/>
    </source>
</evidence>
<accession>A0A368VD51</accession>
<dbReference type="GO" id="GO:0030170">
    <property type="term" value="F:pyridoxal phosphate binding"/>
    <property type="evidence" value="ECO:0007669"/>
    <property type="project" value="TreeGrafter"/>
</dbReference>
<dbReference type="GO" id="GO:0008483">
    <property type="term" value="F:transaminase activity"/>
    <property type="evidence" value="ECO:0007669"/>
    <property type="project" value="TreeGrafter"/>
</dbReference>
<comment type="similarity">
    <text evidence="1 4">Belongs to the DegT/DnrJ/EryC1 family.</text>
</comment>
<evidence type="ECO:0000256" key="1">
    <source>
        <dbReference type="ARBA" id="ARBA00037999"/>
    </source>
</evidence>
<dbReference type="PANTHER" id="PTHR30244">
    <property type="entry name" value="TRANSAMINASE"/>
    <property type="match status" value="1"/>
</dbReference>
<keyword evidence="3 4" id="KW-0663">Pyridoxal phosphate</keyword>
<feature type="active site" description="Proton acceptor" evidence="2">
    <location>
        <position position="183"/>
    </location>
</feature>
<dbReference type="PIRSF" id="PIRSF000390">
    <property type="entry name" value="PLP_StrS"/>
    <property type="match status" value="1"/>
</dbReference>
<dbReference type="EMBL" id="QPIZ01000005">
    <property type="protein sequence ID" value="RCW37574.1"/>
    <property type="molecule type" value="Genomic_DNA"/>
</dbReference>
<dbReference type="Gene3D" id="3.90.1150.10">
    <property type="entry name" value="Aspartate Aminotransferase, domain 1"/>
    <property type="match status" value="1"/>
</dbReference>
<protein>
    <submittedName>
        <fullName evidence="5">dTDP-4-amino-4,6-dideoxygalactose transaminase</fullName>
    </submittedName>
</protein>
<keyword evidence="6" id="KW-1185">Reference proteome</keyword>
<dbReference type="AlphaFoldDB" id="A0A368VD51"/>
<name>A0A368VD51_9BACT</name>
<organism evidence="5 6">
    <name type="scientific">Marinilabilia salmonicolor</name>
    <dbReference type="NCBI Taxonomy" id="989"/>
    <lineage>
        <taxon>Bacteria</taxon>
        <taxon>Pseudomonadati</taxon>
        <taxon>Bacteroidota</taxon>
        <taxon>Bacteroidia</taxon>
        <taxon>Marinilabiliales</taxon>
        <taxon>Marinilabiliaceae</taxon>
        <taxon>Marinilabilia</taxon>
    </lineage>
</organism>
<dbReference type="PANTHER" id="PTHR30244:SF34">
    <property type="entry name" value="DTDP-4-AMINO-4,6-DIDEOXYGALACTOSE TRANSAMINASE"/>
    <property type="match status" value="1"/>
</dbReference>
<evidence type="ECO:0000313" key="5">
    <source>
        <dbReference type="EMBL" id="RCW37574.1"/>
    </source>
</evidence>
<dbReference type="InterPro" id="IPR015424">
    <property type="entry name" value="PyrdxlP-dep_Trfase"/>
</dbReference>
<gene>
    <name evidence="5" type="ORF">DFO77_10582</name>
</gene>
<evidence type="ECO:0000313" key="6">
    <source>
        <dbReference type="Proteomes" id="UP000252733"/>
    </source>
</evidence>
<feature type="modified residue" description="N6-(pyridoxal phosphate)lysine" evidence="3">
    <location>
        <position position="183"/>
    </location>
</feature>
<dbReference type="Pfam" id="PF01041">
    <property type="entry name" value="DegT_DnrJ_EryC1"/>
    <property type="match status" value="1"/>
</dbReference>